<dbReference type="PROSITE" id="PS00503">
    <property type="entry name" value="PECTINESTERASE_2"/>
    <property type="match status" value="1"/>
</dbReference>
<dbReference type="STRING" id="1150368.SAMN02927921_01306"/>
<comment type="similarity">
    <text evidence="1">Belongs to the pectinesterase family.</text>
</comment>
<dbReference type="Pfam" id="PF01095">
    <property type="entry name" value="Pectinesterase"/>
    <property type="match status" value="1"/>
</dbReference>
<dbReference type="RefSeq" id="WP_083564813.1">
    <property type="nucleotide sequence ID" value="NZ_FPJE01000006.1"/>
</dbReference>
<evidence type="ECO:0000313" key="7">
    <source>
        <dbReference type="EMBL" id="SFW36181.1"/>
    </source>
</evidence>
<dbReference type="GO" id="GO:0009279">
    <property type="term" value="C:cell outer membrane"/>
    <property type="evidence" value="ECO:0007669"/>
    <property type="project" value="TreeGrafter"/>
</dbReference>
<dbReference type="GO" id="GO:0030599">
    <property type="term" value="F:pectinesterase activity"/>
    <property type="evidence" value="ECO:0007669"/>
    <property type="project" value="UniProtKB-UniRule"/>
</dbReference>
<sequence length="351" mass="39195">MYIFDIRTVRRFESNDIVKYLLFILFFTLCGILSQAQEKITPYREIVVAKGGSADFRSIAQAIQSTRDLGPGFVRITIKKGVYEEKIVIPDWKTRIILSGEDREETIIVNSDFSGKHNPLTGVKFSTFNSYTMLVAGDDFIAENLTVKNASCGEGQAVALHVSGSRAIFRNCNIVGCQDTVYASREGSLQYYEDCYIEGTTDFIFGEATAVFRNCTIKSTGNSYITAAATPRGQEFGFVFMECALEAAPGVGAVFLGRPWRPYARTVFLSCTLGPHIVPEGWDPWTGDKMFPAKEKTAFYAEYGSVGEGSDVSQRVAWSHQLHKRQARIYTLKNILKSTKEAGPWYDRIPD</sequence>
<dbReference type="InterPro" id="IPR011050">
    <property type="entry name" value="Pectin_lyase_fold/virulence"/>
</dbReference>
<proteinExistence type="inferred from homology"/>
<feature type="domain" description="Pectinesterase catalytic" evidence="6">
    <location>
        <begin position="45"/>
        <end position="337"/>
    </location>
</feature>
<comment type="pathway">
    <text evidence="5">Glycan metabolism; pectin degradation; 2-dehydro-3-deoxy-D-gluconate from pectin: step 1/5.</text>
</comment>
<dbReference type="InterPro" id="IPR012334">
    <property type="entry name" value="Pectin_lyas_fold"/>
</dbReference>
<dbReference type="EMBL" id="FPJE01000006">
    <property type="protein sequence ID" value="SFW36181.1"/>
    <property type="molecule type" value="Genomic_DNA"/>
</dbReference>
<evidence type="ECO:0000256" key="2">
    <source>
        <dbReference type="ARBA" id="ARBA00022801"/>
    </source>
</evidence>
<dbReference type="Gene3D" id="2.160.20.10">
    <property type="entry name" value="Single-stranded right-handed beta-helix, Pectin lyase-like"/>
    <property type="match status" value="1"/>
</dbReference>
<name>A0A1K1NLM1_9FLAO</name>
<dbReference type="GO" id="GO:0042545">
    <property type="term" value="P:cell wall modification"/>
    <property type="evidence" value="ECO:0007669"/>
    <property type="project" value="UniProtKB-UniRule"/>
</dbReference>
<dbReference type="InterPro" id="IPR033131">
    <property type="entry name" value="Pectinesterase_Asp_AS"/>
</dbReference>
<keyword evidence="8" id="KW-1185">Reference proteome</keyword>
<evidence type="ECO:0000259" key="6">
    <source>
        <dbReference type="Pfam" id="PF01095"/>
    </source>
</evidence>
<dbReference type="EC" id="3.1.1.11" evidence="5"/>
<evidence type="ECO:0000256" key="1">
    <source>
        <dbReference type="ARBA" id="ARBA00008891"/>
    </source>
</evidence>
<accession>A0A1K1NLM1</accession>
<evidence type="ECO:0000256" key="4">
    <source>
        <dbReference type="PROSITE-ProRule" id="PRU10040"/>
    </source>
</evidence>
<evidence type="ECO:0000256" key="5">
    <source>
        <dbReference type="RuleBase" id="RU000589"/>
    </source>
</evidence>
<feature type="active site" evidence="4">
    <location>
        <position position="202"/>
    </location>
</feature>
<evidence type="ECO:0000313" key="8">
    <source>
        <dbReference type="Proteomes" id="UP000182248"/>
    </source>
</evidence>
<keyword evidence="2 5" id="KW-0378">Hydrolase</keyword>
<evidence type="ECO:0000256" key="3">
    <source>
        <dbReference type="ARBA" id="ARBA00023085"/>
    </source>
</evidence>
<dbReference type="Proteomes" id="UP000182248">
    <property type="component" value="Unassembled WGS sequence"/>
</dbReference>
<dbReference type="InterPro" id="IPR000070">
    <property type="entry name" value="Pectinesterase_cat"/>
</dbReference>
<dbReference type="GO" id="GO:0045490">
    <property type="term" value="P:pectin catabolic process"/>
    <property type="evidence" value="ECO:0007669"/>
    <property type="project" value="UniProtKB-UniRule"/>
</dbReference>
<protein>
    <recommendedName>
        <fullName evidence="5">Pectinesterase</fullName>
        <ecNumber evidence="5">3.1.1.11</ecNumber>
    </recommendedName>
</protein>
<comment type="catalytic activity">
    <reaction evidence="5">
        <text>[(1-&gt;4)-alpha-D-galacturonosyl methyl ester](n) + n H2O = [(1-&gt;4)-alpha-D-galacturonosyl](n) + n methanol + n H(+)</text>
        <dbReference type="Rhea" id="RHEA:22380"/>
        <dbReference type="Rhea" id="RHEA-COMP:14570"/>
        <dbReference type="Rhea" id="RHEA-COMP:14573"/>
        <dbReference type="ChEBI" id="CHEBI:15377"/>
        <dbReference type="ChEBI" id="CHEBI:15378"/>
        <dbReference type="ChEBI" id="CHEBI:17790"/>
        <dbReference type="ChEBI" id="CHEBI:140522"/>
        <dbReference type="ChEBI" id="CHEBI:140523"/>
        <dbReference type="EC" id="3.1.1.11"/>
    </reaction>
</comment>
<dbReference type="OrthoDB" id="9804686at2"/>
<dbReference type="PANTHER" id="PTHR31321">
    <property type="entry name" value="ACYL-COA THIOESTER HYDROLASE YBHC-RELATED"/>
    <property type="match status" value="1"/>
</dbReference>
<organism evidence="7 8">
    <name type="scientific">Sinomicrobium oceani</name>
    <dbReference type="NCBI Taxonomy" id="1150368"/>
    <lineage>
        <taxon>Bacteria</taxon>
        <taxon>Pseudomonadati</taxon>
        <taxon>Bacteroidota</taxon>
        <taxon>Flavobacteriia</taxon>
        <taxon>Flavobacteriales</taxon>
        <taxon>Flavobacteriaceae</taxon>
        <taxon>Sinomicrobium</taxon>
    </lineage>
</organism>
<dbReference type="AlphaFoldDB" id="A0A1K1NLM1"/>
<reference evidence="7 8" key="1">
    <citation type="submission" date="2016-11" db="EMBL/GenBank/DDBJ databases">
        <authorList>
            <person name="Jaros S."/>
            <person name="Januszkiewicz K."/>
            <person name="Wedrychowicz H."/>
        </authorList>
    </citation>
    <scope>NUCLEOTIDE SEQUENCE [LARGE SCALE GENOMIC DNA]</scope>
    <source>
        <strain evidence="7 8">CGMCC 1.12145</strain>
    </source>
</reference>
<dbReference type="SUPFAM" id="SSF51126">
    <property type="entry name" value="Pectin lyase-like"/>
    <property type="match status" value="1"/>
</dbReference>
<dbReference type="UniPathway" id="UPA00545">
    <property type="reaction ID" value="UER00823"/>
</dbReference>
<dbReference type="PANTHER" id="PTHR31321:SF57">
    <property type="entry name" value="PECTINESTERASE 53-RELATED"/>
    <property type="match status" value="1"/>
</dbReference>
<keyword evidence="3 5" id="KW-0063">Aspartyl esterase</keyword>
<gene>
    <name evidence="7" type="ORF">SAMN02927921_01306</name>
</gene>